<evidence type="ECO:0000256" key="3">
    <source>
        <dbReference type="ARBA" id="ARBA00022553"/>
    </source>
</evidence>
<dbReference type="PROSITE" id="PS50075">
    <property type="entry name" value="CARRIER"/>
    <property type="match status" value="2"/>
</dbReference>
<dbReference type="InterPro" id="IPR020802">
    <property type="entry name" value="TesA-like"/>
</dbReference>
<dbReference type="CDD" id="cd19540">
    <property type="entry name" value="LCL_NRPS-like"/>
    <property type="match status" value="1"/>
</dbReference>
<dbReference type="SUPFAM" id="SSF52777">
    <property type="entry name" value="CoA-dependent acyltransferases"/>
    <property type="match status" value="4"/>
</dbReference>
<evidence type="ECO:0000313" key="5">
    <source>
        <dbReference type="EMBL" id="SER89868.1"/>
    </source>
</evidence>
<dbReference type="EMBL" id="FOFR01000017">
    <property type="protein sequence ID" value="SER89868.1"/>
    <property type="molecule type" value="Genomic_DNA"/>
</dbReference>
<dbReference type="GO" id="GO:0008610">
    <property type="term" value="P:lipid biosynthetic process"/>
    <property type="evidence" value="ECO:0007669"/>
    <property type="project" value="UniProtKB-ARBA"/>
</dbReference>
<keyword evidence="3" id="KW-0597">Phosphoprotein</keyword>
<dbReference type="Gene3D" id="1.10.1200.10">
    <property type="entry name" value="ACP-like"/>
    <property type="match status" value="1"/>
</dbReference>
<evidence type="ECO:0000256" key="2">
    <source>
        <dbReference type="ARBA" id="ARBA00022450"/>
    </source>
</evidence>
<dbReference type="GO" id="GO:0072330">
    <property type="term" value="P:monocarboxylic acid biosynthetic process"/>
    <property type="evidence" value="ECO:0007669"/>
    <property type="project" value="UniProtKB-ARBA"/>
</dbReference>
<dbReference type="Gene3D" id="3.30.559.10">
    <property type="entry name" value="Chloramphenicol acetyltransferase-like domain"/>
    <property type="match status" value="2"/>
</dbReference>
<proteinExistence type="predicted"/>
<dbReference type="PROSITE" id="PS00012">
    <property type="entry name" value="PHOSPHOPANTETHEINE"/>
    <property type="match status" value="2"/>
</dbReference>
<dbReference type="Gene3D" id="3.30.559.30">
    <property type="entry name" value="Nonribosomal peptide synthetase, condensation domain"/>
    <property type="match status" value="2"/>
</dbReference>
<dbReference type="InterPro" id="IPR009081">
    <property type="entry name" value="PP-bd_ACP"/>
</dbReference>
<dbReference type="Pfam" id="PF00550">
    <property type="entry name" value="PP-binding"/>
    <property type="match status" value="2"/>
</dbReference>
<dbReference type="InterPro" id="IPR010071">
    <property type="entry name" value="AA_adenyl_dom"/>
</dbReference>
<dbReference type="PANTHER" id="PTHR45527">
    <property type="entry name" value="NONRIBOSOMAL PEPTIDE SYNTHETASE"/>
    <property type="match status" value="1"/>
</dbReference>
<comment type="cofactor">
    <cofactor evidence="1">
        <name>pantetheine 4'-phosphate</name>
        <dbReference type="ChEBI" id="CHEBI:47942"/>
    </cofactor>
</comment>
<dbReference type="FunFam" id="3.40.50.980:FF:000001">
    <property type="entry name" value="Non-ribosomal peptide synthetase"/>
    <property type="match status" value="1"/>
</dbReference>
<dbReference type="GO" id="GO:0003824">
    <property type="term" value="F:catalytic activity"/>
    <property type="evidence" value="ECO:0007669"/>
    <property type="project" value="InterPro"/>
</dbReference>
<dbReference type="RefSeq" id="WP_177221458.1">
    <property type="nucleotide sequence ID" value="NZ_FOFR01000017.1"/>
</dbReference>
<dbReference type="GO" id="GO:0044550">
    <property type="term" value="P:secondary metabolite biosynthetic process"/>
    <property type="evidence" value="ECO:0007669"/>
    <property type="project" value="UniProtKB-ARBA"/>
</dbReference>
<dbReference type="STRING" id="402600.SAMN05216188_11752"/>
<organism evidence="5 6">
    <name type="scientific">Lentzea xinjiangensis</name>
    <dbReference type="NCBI Taxonomy" id="402600"/>
    <lineage>
        <taxon>Bacteria</taxon>
        <taxon>Bacillati</taxon>
        <taxon>Actinomycetota</taxon>
        <taxon>Actinomycetes</taxon>
        <taxon>Pseudonocardiales</taxon>
        <taxon>Pseudonocardiaceae</taxon>
        <taxon>Lentzea</taxon>
    </lineage>
</organism>
<feature type="domain" description="Carrier" evidence="4">
    <location>
        <begin position="2024"/>
        <end position="2099"/>
    </location>
</feature>
<dbReference type="InterPro" id="IPR023213">
    <property type="entry name" value="CAT-like_dom_sf"/>
</dbReference>
<dbReference type="FunFam" id="3.40.50.12780:FF:000012">
    <property type="entry name" value="Non-ribosomal peptide synthetase"/>
    <property type="match status" value="1"/>
</dbReference>
<dbReference type="Gene3D" id="2.30.38.10">
    <property type="entry name" value="Luciferase, Domain 3"/>
    <property type="match status" value="2"/>
</dbReference>
<dbReference type="InterPro" id="IPR001242">
    <property type="entry name" value="Condensation_dom"/>
</dbReference>
<dbReference type="Pfam" id="PF00668">
    <property type="entry name" value="Condensation"/>
    <property type="match status" value="2"/>
</dbReference>
<dbReference type="Pfam" id="PF13193">
    <property type="entry name" value="AMP-binding_C"/>
    <property type="match status" value="2"/>
</dbReference>
<reference evidence="6" key="1">
    <citation type="submission" date="2016-10" db="EMBL/GenBank/DDBJ databases">
        <authorList>
            <person name="Varghese N."/>
            <person name="Submissions S."/>
        </authorList>
    </citation>
    <scope>NUCLEOTIDE SEQUENCE [LARGE SCALE GENOMIC DNA]</scope>
    <source>
        <strain evidence="6">CGMCC 4.3525</strain>
    </source>
</reference>
<keyword evidence="6" id="KW-1185">Reference proteome</keyword>
<evidence type="ECO:0000259" key="4">
    <source>
        <dbReference type="PROSITE" id="PS50075"/>
    </source>
</evidence>
<dbReference type="GO" id="GO:0005829">
    <property type="term" value="C:cytosol"/>
    <property type="evidence" value="ECO:0007669"/>
    <property type="project" value="TreeGrafter"/>
</dbReference>
<dbReference type="SUPFAM" id="SSF47336">
    <property type="entry name" value="ACP-like"/>
    <property type="match status" value="2"/>
</dbReference>
<dbReference type="GO" id="GO:0043041">
    <property type="term" value="P:amino acid activation for nonribosomal peptide biosynthetic process"/>
    <property type="evidence" value="ECO:0007669"/>
    <property type="project" value="TreeGrafter"/>
</dbReference>
<dbReference type="Pfam" id="PF00975">
    <property type="entry name" value="Thioesterase"/>
    <property type="match status" value="1"/>
</dbReference>
<dbReference type="InterPro" id="IPR029058">
    <property type="entry name" value="AB_hydrolase_fold"/>
</dbReference>
<dbReference type="PANTHER" id="PTHR45527:SF1">
    <property type="entry name" value="FATTY ACID SYNTHASE"/>
    <property type="match status" value="1"/>
</dbReference>
<dbReference type="InterPro" id="IPR025110">
    <property type="entry name" value="AMP-bd_C"/>
</dbReference>
<dbReference type="InterPro" id="IPR020845">
    <property type="entry name" value="AMP-binding_CS"/>
</dbReference>
<dbReference type="PROSITE" id="PS00455">
    <property type="entry name" value="AMP_BINDING"/>
    <property type="match status" value="2"/>
</dbReference>
<dbReference type="InterPro" id="IPR036736">
    <property type="entry name" value="ACP-like_sf"/>
</dbReference>
<sequence length="2338" mass="251158">MPNSTAGHPLTPAQLGVWFAQQMDPASPIYNIGEYLEITGSVDVALFEAAIRIAVDETEALHVGFADTDDGPRQIVRPPGDWTVDVIDLRGEPDPRAAAVRVMRADLGRPVDLIEDRLFAQMVFVAADRVFWYQRAHHVVLDAYGLMLVARRVSNVYTALAAGEPPTAEFSRLPDLLADEQAFRESGQWERDRRFWMERLTGDARPVNLAGRWAATSRSFLRHSTTIAPDQAEVLAAAARRAKVNWSRVAISAVAAYVHRITGSAEVRLGLPVPARLGPVTRRVPGMVANVAPLRCAVASSTKLGELVGEVSREVLQVLRHQRYRAEDLRRDLGLLGEDRRLYGPVVNIMQFDYTFTFGGLPCVAHNLATGPIEDLSINIYERGSGAGLQVNFDGNPALYRAEDLVTHGRRFTTLLTAFAENPDQCVGDVDLLTDDERRQAARWNATGRVVPELDGDIAGRFAAQVARNPDAVAVDAAGTRLTYRDLDRRADLLARRLAALGVGAETPVALLVERSAELVVALIAITKAGGVQAPLHSGWPDQRLALVAADVGAAVLLVDRANEHRTFDHDMRVVPVEEEHGSGPVETVHVPAEPAQLAYVMYTSGSTGTPKGVGVTHRDVLALALDQRWSPDDHERVLHYAPHAFDAATYELWVPLLNGHTVVLAPAGNLDAPELRRLVADKGVTGLWLTAGLFAELADSDPSCFSGVRHLITGGDVVSPAAVRAVLGACPGLAIANGYGPTETTTFALYHRMTAQSSVGTTVPVGLPLDNMRAHVLDARLRPVPPGVVGELYVSGDGVARGYLNQPGRTAERFVADPFGTGDRMYRTGDLVRRRDDGVIEFVGRHDDQVKIRGFRVELGDIENALAGHDSVAQAVVVVREHQPGDRRLVAYVTLAGDGAGTVDVEALREHLAATLPGHMVPAAVVVLPRFPLTLNGKIDRASLPAPDFAAGAAGKAPVTPRERGLAALFAEVLGLPSVGVDDDFFKLGGHSLLATRLISRIRAEEGVDLGIKSLFDTPTVAGLAASLDAAGAVADDDRPPLVARRRPDLLPVSFAQQRLWFLHRLEGPSATYNIPLALRLSGTLNRAALELALRDVVLRHESLRTVFPEHGGTPVQSVLSAADVVVTLSASESTEEALPDDLVATARRPFDISAELPVRGHLFVLGEQEHVFLLLLHHIAGDGWSMAPLARDLALAYGARCAGGVPGWGVLPVQYADYALWQRELLGEESDPGSRVSRQLEFWRSVLAGLPEQIDLPTDRSHPAVAGFRGDSLAYRIEPELHQRLLKVARGCGASVFMVLQAGLAALLSRLGAGVDVPIGSPIAGRTDAALDDLVGFFVNTLVLRTDVSGDPSFAELVERVRAADLAAYANQDVPFERLVEVLNPTRSLSRNPLFQVMLGFQSVTEELPGLGGLTTAVEPVDACVAKFDLSFSLLEHRGMDSTPDGIDGVVEYRTDLFEELTVRTLVQRWTALLDQAAGDSRRRVSRFEILVGDEERRLLSEWNGSARARLHAGSTVQQRFARQAAATPDAIAVSAGGERMTYRELDAAANRLARVLIGLGVRAESPVAIVADRSIGLVVGTLAILKAGGVYVPLHLGQPDERLNLVLADVRPVVVLADRTTRARVADQTAPVLLLDDHEAVSAAGADDPAVPVAEEQLAYVMYTSGSSGTPKGVAITHRDVLDLALDSCWQPEKHARVLLHAPHAFDISTYELWVPLLTGGQVVVAPAGDVDARFLERVIADEDLTAVHLTAGLFRVMAEEQPSMFKGLREVLTGGDVVSSAAVRRVLDHCPGVVIRHLYGPTEITLCATQHPVARGHRESDVLPIGVPLDNTRVYVLDATLRPVPAGTPGELYIGGAGLARGYHGRPGMTAERFVADPFGLPGERLYRTGDVVRWNAAGELVFLGRSDEQVKIRGFRVETAEAEAVLAGQHDVAQGVVVAWSRNPGDTRLAGFVVPAARAEVRPAELRNRLGSVLPDYLVPETVTVLDRIPLTVNGKLDREKLVELAAEEVDGQAPDGTPPRTAREKALCEIFAEVLAVPSVGVDDNFFTLGGHSLLVIQACARMKRVLGVDVAPRSLFIAPTVASLDAMLSDGQHDDGLGRMLPLRPGGELSPLFCVHPGGGVGWSYTGLLTHLEPGRPVHVLQAAGLRADGPLPGSIEEMAAEYAELIRGVRPHGPYHLLGWSFGGLVAHAVAKLLRDQGEEVGLLAVLDAYPGDPRYAAEPSEQDVLEAVRHAAGVAALPDEERTSAFLAVAANNVRLARSHVAGHFDGDLLLVTAEADRTDQTPAAGSWRDHVGHIAHHPLAHRHADLTGPQALAEIGPLVAEHLRRTIP</sequence>
<dbReference type="SMART" id="SM00824">
    <property type="entry name" value="PKS_TE"/>
    <property type="match status" value="1"/>
</dbReference>
<dbReference type="Pfam" id="PF00501">
    <property type="entry name" value="AMP-binding"/>
    <property type="match status" value="2"/>
</dbReference>
<dbReference type="FunFam" id="1.10.1200.10:FF:000016">
    <property type="entry name" value="Non-ribosomal peptide synthase"/>
    <property type="match status" value="2"/>
</dbReference>
<dbReference type="FunFam" id="2.30.38.10:FF:000001">
    <property type="entry name" value="Non-ribosomal peptide synthetase PvdI"/>
    <property type="match status" value="2"/>
</dbReference>
<dbReference type="InterPro" id="IPR045851">
    <property type="entry name" value="AMP-bd_C_sf"/>
</dbReference>
<protein>
    <submittedName>
        <fullName evidence="5">Nonribosomal peptide synthetase DhbF</fullName>
    </submittedName>
</protein>
<dbReference type="Proteomes" id="UP000199352">
    <property type="component" value="Unassembled WGS sequence"/>
</dbReference>
<dbReference type="Gene3D" id="3.40.50.980">
    <property type="match status" value="4"/>
</dbReference>
<name>A0A1H9SYB9_9PSEU</name>
<dbReference type="InterPro" id="IPR006162">
    <property type="entry name" value="Ppantetheine_attach_site"/>
</dbReference>
<evidence type="ECO:0000313" key="6">
    <source>
        <dbReference type="Proteomes" id="UP000199352"/>
    </source>
</evidence>
<dbReference type="Gene3D" id="3.40.50.1820">
    <property type="entry name" value="alpha/beta hydrolase"/>
    <property type="match status" value="1"/>
</dbReference>
<accession>A0A1H9SYB9</accession>
<dbReference type="CDD" id="cd12117">
    <property type="entry name" value="A_NRPS_Srf_like"/>
    <property type="match status" value="2"/>
</dbReference>
<keyword evidence="2" id="KW-0596">Phosphopantetheine</keyword>
<dbReference type="FunFam" id="3.30.300.30:FF:000010">
    <property type="entry name" value="Enterobactin synthetase component F"/>
    <property type="match status" value="1"/>
</dbReference>
<dbReference type="InterPro" id="IPR001031">
    <property type="entry name" value="Thioesterase"/>
</dbReference>
<dbReference type="InterPro" id="IPR020806">
    <property type="entry name" value="PKS_PP-bd"/>
</dbReference>
<dbReference type="NCBIfam" id="TIGR01733">
    <property type="entry name" value="AA-adenyl-dom"/>
    <property type="match status" value="2"/>
</dbReference>
<feature type="domain" description="Carrier" evidence="4">
    <location>
        <begin position="958"/>
        <end position="1033"/>
    </location>
</feature>
<evidence type="ECO:0000256" key="1">
    <source>
        <dbReference type="ARBA" id="ARBA00001957"/>
    </source>
</evidence>
<dbReference type="SMART" id="SM00823">
    <property type="entry name" value="PKS_PP"/>
    <property type="match status" value="2"/>
</dbReference>
<dbReference type="Gene3D" id="3.30.300.30">
    <property type="match status" value="2"/>
</dbReference>
<dbReference type="SUPFAM" id="SSF53474">
    <property type="entry name" value="alpha/beta-Hydrolases"/>
    <property type="match status" value="1"/>
</dbReference>
<dbReference type="InterPro" id="IPR000873">
    <property type="entry name" value="AMP-dep_synth/lig_dom"/>
</dbReference>
<gene>
    <name evidence="5" type="ORF">SAMN05216188_11752</name>
</gene>
<dbReference type="GO" id="GO:0031177">
    <property type="term" value="F:phosphopantetheine binding"/>
    <property type="evidence" value="ECO:0007669"/>
    <property type="project" value="InterPro"/>
</dbReference>
<dbReference type="SUPFAM" id="SSF56801">
    <property type="entry name" value="Acetyl-CoA synthetase-like"/>
    <property type="match status" value="2"/>
</dbReference>